<protein>
    <submittedName>
        <fullName evidence="2">Uncharacterized protein</fullName>
    </submittedName>
</protein>
<dbReference type="AlphaFoldDB" id="A0A1I3LK83"/>
<proteinExistence type="predicted"/>
<dbReference type="EMBL" id="FORF01000007">
    <property type="protein sequence ID" value="SFI85168.1"/>
    <property type="molecule type" value="Genomic_DNA"/>
</dbReference>
<keyword evidence="1" id="KW-0732">Signal</keyword>
<sequence>MRRNLQAILVFGLVAMLVGCATAPRAPASRPAPLPPAVDERQIVPLTLEQDRDIGSVSAGS</sequence>
<evidence type="ECO:0000313" key="3">
    <source>
        <dbReference type="Proteomes" id="UP000242763"/>
    </source>
</evidence>
<dbReference type="Proteomes" id="UP000242763">
    <property type="component" value="Unassembled WGS sequence"/>
</dbReference>
<gene>
    <name evidence="2" type="ORF">SAMN03080618_01517</name>
</gene>
<evidence type="ECO:0000313" key="2">
    <source>
        <dbReference type="EMBL" id="SFI85168.1"/>
    </source>
</evidence>
<organism evidence="2 3">
    <name type="scientific">Aquamicrobium aerolatum DSM 21857</name>
    <dbReference type="NCBI Taxonomy" id="1121003"/>
    <lineage>
        <taxon>Bacteria</taxon>
        <taxon>Pseudomonadati</taxon>
        <taxon>Pseudomonadota</taxon>
        <taxon>Alphaproteobacteria</taxon>
        <taxon>Hyphomicrobiales</taxon>
        <taxon>Phyllobacteriaceae</taxon>
        <taxon>Aerobium</taxon>
    </lineage>
</organism>
<dbReference type="RefSeq" id="WP_091520518.1">
    <property type="nucleotide sequence ID" value="NZ_FORF01000007.1"/>
</dbReference>
<keyword evidence="3" id="KW-1185">Reference proteome</keyword>
<feature type="signal peptide" evidence="1">
    <location>
        <begin position="1"/>
        <end position="23"/>
    </location>
</feature>
<accession>A0A1I3LK83</accession>
<reference evidence="3" key="1">
    <citation type="submission" date="2016-10" db="EMBL/GenBank/DDBJ databases">
        <authorList>
            <person name="Varghese N."/>
            <person name="Submissions S."/>
        </authorList>
    </citation>
    <scope>NUCLEOTIDE SEQUENCE [LARGE SCALE GENOMIC DNA]</scope>
    <source>
        <strain evidence="3">DSM 21857</strain>
    </source>
</reference>
<feature type="chain" id="PRO_5017476601" evidence="1">
    <location>
        <begin position="24"/>
        <end position="61"/>
    </location>
</feature>
<dbReference type="PROSITE" id="PS51257">
    <property type="entry name" value="PROKAR_LIPOPROTEIN"/>
    <property type="match status" value="1"/>
</dbReference>
<evidence type="ECO:0000256" key="1">
    <source>
        <dbReference type="SAM" id="SignalP"/>
    </source>
</evidence>
<dbReference type="STRING" id="1121003.SAMN03080618_01517"/>
<name>A0A1I3LK83_9HYPH</name>